<dbReference type="RefSeq" id="WP_103805758.1">
    <property type="nucleotide sequence ID" value="NZ_CAKZGH010000013.1"/>
</dbReference>
<keyword evidence="1" id="KW-1133">Transmembrane helix</keyword>
<feature type="transmembrane region" description="Helical" evidence="1">
    <location>
        <begin position="185"/>
        <end position="202"/>
    </location>
</feature>
<feature type="transmembrane region" description="Helical" evidence="1">
    <location>
        <begin position="214"/>
        <end position="232"/>
    </location>
</feature>
<dbReference type="AlphaFoldDB" id="A0A2S5ABA2"/>
<comment type="caution">
    <text evidence="2">The sequence shown here is derived from an EMBL/GenBank/DDBJ whole genome shotgun (WGS) entry which is preliminary data.</text>
</comment>
<proteinExistence type="predicted"/>
<organism evidence="2 3">
    <name type="scientific">Flavobacterium alvei</name>
    <dbReference type="NCBI Taxonomy" id="2080416"/>
    <lineage>
        <taxon>Bacteria</taxon>
        <taxon>Pseudomonadati</taxon>
        <taxon>Bacteroidota</taxon>
        <taxon>Flavobacteriia</taxon>
        <taxon>Flavobacteriales</taxon>
        <taxon>Flavobacteriaceae</taxon>
        <taxon>Flavobacterium</taxon>
    </lineage>
</organism>
<evidence type="ECO:0000313" key="2">
    <source>
        <dbReference type="EMBL" id="POY39870.1"/>
    </source>
</evidence>
<keyword evidence="1" id="KW-0812">Transmembrane</keyword>
<feature type="transmembrane region" description="Helical" evidence="1">
    <location>
        <begin position="12"/>
        <end position="30"/>
    </location>
</feature>
<keyword evidence="3" id="KW-1185">Reference proteome</keyword>
<feature type="transmembrane region" description="Helical" evidence="1">
    <location>
        <begin position="50"/>
        <end position="67"/>
    </location>
</feature>
<reference evidence="2 3" key="1">
    <citation type="submission" date="2018-01" db="EMBL/GenBank/DDBJ databases">
        <authorList>
            <person name="Gaut B.S."/>
            <person name="Morton B.R."/>
            <person name="Clegg M.T."/>
            <person name="Duvall M.R."/>
        </authorList>
    </citation>
    <scope>NUCLEOTIDE SEQUENCE [LARGE SCALE GENOMIC DNA]</scope>
    <source>
        <strain evidence="2 3">HR-AY</strain>
    </source>
</reference>
<evidence type="ECO:0008006" key="4">
    <source>
        <dbReference type="Google" id="ProtNLM"/>
    </source>
</evidence>
<sequence>MIHTLLNDLDALYVVIFLFITMLTAIWIGYKIGFKKAKVDKKNSEISSSLLGLLALILGFTFAMAGSRYENRKNNLIDEANCIGTAVLRADIYPDSLKNEFKKDFKEYLKSRKAYYLLENDEEKLNASLKQSAVASEKLWNRATFYAKNKDYFIQSNMMVPALNDMFDSASKSNMVLNSRVPETIVYLLFSFSIIISFFIGYNSGLEKKINVKFVTGFCFLICVVIFITLDLDRPRRGLITLDSEISLLEKLNQP</sequence>
<evidence type="ECO:0000256" key="1">
    <source>
        <dbReference type="SAM" id="Phobius"/>
    </source>
</evidence>
<evidence type="ECO:0000313" key="3">
    <source>
        <dbReference type="Proteomes" id="UP000237310"/>
    </source>
</evidence>
<gene>
    <name evidence="2" type="ORF">C3L50_08545</name>
</gene>
<protein>
    <recommendedName>
        <fullName evidence="4">DUF4239 domain-containing protein</fullName>
    </recommendedName>
</protein>
<dbReference type="OrthoDB" id="677192at2"/>
<accession>A0A2S5ABA2</accession>
<dbReference type="Proteomes" id="UP000237310">
    <property type="component" value="Unassembled WGS sequence"/>
</dbReference>
<keyword evidence="1" id="KW-0472">Membrane</keyword>
<name>A0A2S5ABA2_9FLAO</name>
<dbReference type="EMBL" id="PQVG01000004">
    <property type="protein sequence ID" value="POY39870.1"/>
    <property type="molecule type" value="Genomic_DNA"/>
</dbReference>